<feature type="chain" id="PRO_5046689231" evidence="1">
    <location>
        <begin position="24"/>
        <end position="393"/>
    </location>
</feature>
<dbReference type="PANTHER" id="PTHR42779:SF1">
    <property type="entry name" value="PROTEIN YNJB"/>
    <property type="match status" value="1"/>
</dbReference>
<proteinExistence type="predicted"/>
<dbReference type="NCBIfam" id="NF008633">
    <property type="entry name" value="PRK11622.1"/>
    <property type="match status" value="1"/>
</dbReference>
<protein>
    <submittedName>
        <fullName evidence="2">ABC-type putative transport system periplasmic component-like protein</fullName>
    </submittedName>
</protein>
<evidence type="ECO:0000313" key="2">
    <source>
        <dbReference type="EMBL" id="CAH6635973.1"/>
    </source>
</evidence>
<organism evidence="2 3">
    <name type="scientific">Pseudocitrobacter vendiensis</name>
    <dbReference type="NCBI Taxonomy" id="2488306"/>
    <lineage>
        <taxon>Bacteria</taxon>
        <taxon>Pseudomonadati</taxon>
        <taxon>Pseudomonadota</taxon>
        <taxon>Gammaproteobacteria</taxon>
        <taxon>Enterobacterales</taxon>
        <taxon>Enterobacteriaceae</taxon>
        <taxon>Pseudocitrobacter</taxon>
    </lineage>
</organism>
<sequence length="393" mass="44104">MRVMRKGIACLSALLFCSQLAIAQDARWQEIEQHAKGQTVWFNAWGGDSAVNNYLDWVRDEVKRNYAINLRIVHIADAADTVKRIQTEAKAGRTSGGSVDLLWVNGENFRTLKEDGLLRTGWAEQLPNWQYVDTQKPVREDFSVPVEGAESPWGSAQLTFIARRTQTPQPPQTPQALLDYARQHPGTITYPRPPDFTGTALLEQFLINLTPHPEALKRPPHEKTFAQVTAPLWRYLDALHPLLWREGRDFPPSPARMDSMLANGTLRLSLTFNPLHAQQKVATHVLPDDSYSFGFQDGMLGNVHFVTIPANSRASAAAQVVANFLLSPEAQRRKADPAIWGDPSVLDPKKLPAAQRDELSAREPTDLPPVLAEPHAAWVNALEQEWLRRYGTH</sequence>
<dbReference type="Gene3D" id="3.40.190.10">
    <property type="entry name" value="Periplasmic binding protein-like II"/>
    <property type="match status" value="2"/>
</dbReference>
<dbReference type="SUPFAM" id="SSF53850">
    <property type="entry name" value="Periplasmic binding protein-like II"/>
    <property type="match status" value="1"/>
</dbReference>
<accession>A0ABM9F5B9</accession>
<dbReference type="RefSeq" id="WP_253897027.1">
    <property type="nucleotide sequence ID" value="NZ_CALSBS010000002.1"/>
</dbReference>
<keyword evidence="1" id="KW-0732">Signal</keyword>
<evidence type="ECO:0000256" key="1">
    <source>
        <dbReference type="SAM" id="SignalP"/>
    </source>
</evidence>
<dbReference type="PANTHER" id="PTHR42779">
    <property type="entry name" value="PROTEIN YNJB"/>
    <property type="match status" value="1"/>
</dbReference>
<dbReference type="Pfam" id="PF13416">
    <property type="entry name" value="SBP_bac_8"/>
    <property type="match status" value="1"/>
</dbReference>
<dbReference type="EMBL" id="CALSBS010000002">
    <property type="protein sequence ID" value="CAH6635973.1"/>
    <property type="molecule type" value="Genomic_DNA"/>
</dbReference>
<evidence type="ECO:0000313" key="3">
    <source>
        <dbReference type="Proteomes" id="UP001152651"/>
    </source>
</evidence>
<keyword evidence="3" id="KW-1185">Reference proteome</keyword>
<reference evidence="2" key="1">
    <citation type="submission" date="2022-05" db="EMBL/GenBank/DDBJ databases">
        <authorList>
            <person name="Blom J."/>
        </authorList>
    </citation>
    <scope>NUCLEOTIDE SEQUENCE</scope>
    <source>
        <strain evidence="2">Type strain: CPO20170097</strain>
    </source>
</reference>
<dbReference type="PIRSF" id="PIRSF029172">
    <property type="entry name" value="UCP029172_ABC_sbc_YnjB"/>
    <property type="match status" value="1"/>
</dbReference>
<comment type="caution">
    <text evidence="2">The sequence shown here is derived from an EMBL/GenBank/DDBJ whole genome shotgun (WGS) entry which is preliminary data.</text>
</comment>
<dbReference type="InterPro" id="IPR027020">
    <property type="entry name" value="YnjB"/>
</dbReference>
<name>A0ABM9F5B9_9ENTR</name>
<dbReference type="Proteomes" id="UP001152651">
    <property type="component" value="Unassembled WGS sequence"/>
</dbReference>
<dbReference type="InterPro" id="IPR006059">
    <property type="entry name" value="SBP"/>
</dbReference>
<feature type="signal peptide" evidence="1">
    <location>
        <begin position="1"/>
        <end position="23"/>
    </location>
</feature>
<gene>
    <name evidence="2" type="ORF">FBBNIHIM_03980</name>
</gene>